<dbReference type="GO" id="GO:0030154">
    <property type="term" value="P:cell differentiation"/>
    <property type="evidence" value="ECO:0007669"/>
    <property type="project" value="UniProtKB-KW"/>
</dbReference>
<sequence>MRRQEPHLSSSSLTPLILQRPEKNPLDLNNLPEDYPGDRWREGTHTAEETDPKDRKRKCGADEGKEVCGKVYECRFCSLKFCKSQALGGHMNRHRQERETETLNRARQLVYNNENIAALNLGLRDQTHGAMQSMAGNFHQRSGEPPSLSFNPMLNRHLPASAPTFSPPPLPPLSHHIYPLSSPQRFLSMTPSPFPPPPPSSMNDYLIGHVLAGNQHHLHRHNLHHHHVVPRSSTGSPPNETTFAVGSSASSSSHNWGYSDDQAPTHQFPHDF</sequence>
<feature type="domain" description="C2H2-type" evidence="10">
    <location>
        <begin position="72"/>
        <end position="99"/>
    </location>
</feature>
<evidence type="ECO:0000259" key="10">
    <source>
        <dbReference type="PROSITE" id="PS50157"/>
    </source>
</evidence>
<dbReference type="OMA" id="MNDYYVG"/>
<comment type="subcellular location">
    <subcellularLocation>
        <location evidence="1">Nucleus</location>
    </subcellularLocation>
</comment>
<keyword evidence="5" id="KW-0221">Differentiation</keyword>
<dbReference type="GO" id="GO:0048440">
    <property type="term" value="P:carpel development"/>
    <property type="evidence" value="ECO:0007669"/>
    <property type="project" value="UniProtKB-ARBA"/>
</dbReference>
<evidence type="ECO:0000256" key="7">
    <source>
        <dbReference type="ARBA" id="ARBA00023242"/>
    </source>
</evidence>
<feature type="region of interest" description="Disordered" evidence="9">
    <location>
        <begin position="224"/>
        <end position="272"/>
    </location>
</feature>
<dbReference type="GO" id="GO:0003700">
    <property type="term" value="F:DNA-binding transcription factor activity"/>
    <property type="evidence" value="ECO:0007669"/>
    <property type="project" value="InterPro"/>
</dbReference>
<evidence type="ECO:0000256" key="6">
    <source>
        <dbReference type="ARBA" id="ARBA00022833"/>
    </source>
</evidence>
<accession>W1P7R4</accession>
<feature type="compositionally biased region" description="Basic and acidic residues" evidence="9">
    <location>
        <begin position="36"/>
        <end position="62"/>
    </location>
</feature>
<dbReference type="InterPro" id="IPR013087">
    <property type="entry name" value="Znf_C2H2_type"/>
</dbReference>
<keyword evidence="6" id="KW-0862">Zinc</keyword>
<keyword evidence="12" id="KW-1185">Reference proteome</keyword>
<dbReference type="PANTHER" id="PTHR45730:SF32">
    <property type="entry name" value="ZINC FINGER PROTEIN JAGGED"/>
    <property type="match status" value="1"/>
</dbReference>
<organism evidence="11 12">
    <name type="scientific">Amborella trichopoda</name>
    <dbReference type="NCBI Taxonomy" id="13333"/>
    <lineage>
        <taxon>Eukaryota</taxon>
        <taxon>Viridiplantae</taxon>
        <taxon>Streptophyta</taxon>
        <taxon>Embryophyta</taxon>
        <taxon>Tracheophyta</taxon>
        <taxon>Spermatophyta</taxon>
        <taxon>Magnoliopsida</taxon>
        <taxon>Amborellales</taxon>
        <taxon>Amborellaceae</taxon>
        <taxon>Amborella</taxon>
    </lineage>
</organism>
<evidence type="ECO:0000313" key="12">
    <source>
        <dbReference type="Proteomes" id="UP000017836"/>
    </source>
</evidence>
<evidence type="ECO:0000256" key="4">
    <source>
        <dbReference type="ARBA" id="ARBA00022771"/>
    </source>
</evidence>
<evidence type="ECO:0000256" key="3">
    <source>
        <dbReference type="ARBA" id="ARBA00022723"/>
    </source>
</evidence>
<evidence type="ECO:0000313" key="11">
    <source>
        <dbReference type="EMBL" id="ERN03973.1"/>
    </source>
</evidence>
<dbReference type="GO" id="GO:0008270">
    <property type="term" value="F:zinc ion binding"/>
    <property type="evidence" value="ECO:0007669"/>
    <property type="project" value="UniProtKB-KW"/>
</dbReference>
<feature type="compositionally biased region" description="Polar residues" evidence="9">
    <location>
        <begin position="231"/>
        <end position="245"/>
    </location>
</feature>
<feature type="region of interest" description="Disordered" evidence="9">
    <location>
        <begin position="1"/>
        <end position="62"/>
    </location>
</feature>
<dbReference type="InterPro" id="IPR036236">
    <property type="entry name" value="Znf_C2H2_sf"/>
</dbReference>
<evidence type="ECO:0000256" key="1">
    <source>
        <dbReference type="ARBA" id="ARBA00004123"/>
    </source>
</evidence>
<gene>
    <name evidence="11" type="ORF">AMTR_s00079p00109960</name>
</gene>
<dbReference type="HOGENOM" id="CLU_1024306_0_0_1"/>
<dbReference type="Gramene" id="ERN03973">
    <property type="protein sequence ID" value="ERN03973"/>
    <property type="gene ID" value="AMTR_s00079p00109960"/>
</dbReference>
<dbReference type="GO" id="GO:0005634">
    <property type="term" value="C:nucleus"/>
    <property type="evidence" value="ECO:0007669"/>
    <property type="project" value="UniProtKB-SubCell"/>
</dbReference>
<reference evidence="12" key="1">
    <citation type="journal article" date="2013" name="Science">
        <title>The Amborella genome and the evolution of flowering plants.</title>
        <authorList>
            <consortium name="Amborella Genome Project"/>
        </authorList>
    </citation>
    <scope>NUCLEOTIDE SEQUENCE [LARGE SCALE GENOMIC DNA]</scope>
</reference>
<dbReference type="AlphaFoldDB" id="W1P7R4"/>
<proteinExistence type="predicted"/>
<dbReference type="EMBL" id="KI394313">
    <property type="protein sequence ID" value="ERN03973.1"/>
    <property type="molecule type" value="Genomic_DNA"/>
</dbReference>
<dbReference type="GO" id="GO:0048443">
    <property type="term" value="P:stamen development"/>
    <property type="evidence" value="ECO:0007669"/>
    <property type="project" value="UniProtKB-ARBA"/>
</dbReference>
<evidence type="ECO:0000256" key="9">
    <source>
        <dbReference type="SAM" id="MobiDB-lite"/>
    </source>
</evidence>
<keyword evidence="7" id="KW-0539">Nucleus</keyword>
<dbReference type="SUPFAM" id="SSF57667">
    <property type="entry name" value="beta-beta-alpha zinc fingers"/>
    <property type="match status" value="1"/>
</dbReference>
<dbReference type="PROSITE" id="PS00028">
    <property type="entry name" value="ZINC_FINGER_C2H2_1"/>
    <property type="match status" value="1"/>
</dbReference>
<dbReference type="FunFam" id="3.30.160.60:FF:002425">
    <property type="entry name" value="Zinc finger protein STAMENLESS 1"/>
    <property type="match status" value="1"/>
</dbReference>
<evidence type="ECO:0000256" key="2">
    <source>
        <dbReference type="ARBA" id="ARBA00022473"/>
    </source>
</evidence>
<evidence type="ECO:0000256" key="8">
    <source>
        <dbReference type="PROSITE-ProRule" id="PRU00042"/>
    </source>
</evidence>
<keyword evidence="3" id="KW-0479">Metal-binding</keyword>
<keyword evidence="4 8" id="KW-0863">Zinc-finger</keyword>
<dbReference type="PANTHER" id="PTHR45730">
    <property type="entry name" value="ZINC FINGER PROTEIN JAGGED"/>
    <property type="match status" value="1"/>
</dbReference>
<dbReference type="Gene3D" id="3.30.160.60">
    <property type="entry name" value="Classic Zinc Finger"/>
    <property type="match status" value="1"/>
</dbReference>
<name>W1P7R4_AMBTC</name>
<dbReference type="InterPro" id="IPR045320">
    <property type="entry name" value="JAGGED/SL1-like"/>
</dbReference>
<keyword evidence="2" id="KW-0217">Developmental protein</keyword>
<dbReference type="Proteomes" id="UP000017836">
    <property type="component" value="Unassembled WGS sequence"/>
</dbReference>
<evidence type="ECO:0000256" key="5">
    <source>
        <dbReference type="ARBA" id="ARBA00022782"/>
    </source>
</evidence>
<protein>
    <recommendedName>
        <fullName evidence="10">C2H2-type domain-containing protein</fullName>
    </recommendedName>
</protein>
<dbReference type="eggNOG" id="ENOG502QUI4">
    <property type="taxonomic scope" value="Eukaryota"/>
</dbReference>
<dbReference type="PROSITE" id="PS50157">
    <property type="entry name" value="ZINC_FINGER_C2H2_2"/>
    <property type="match status" value="1"/>
</dbReference>